<proteinExistence type="predicted"/>
<evidence type="ECO:0000313" key="3">
    <source>
        <dbReference type="Proteomes" id="UP000186110"/>
    </source>
</evidence>
<dbReference type="Pfam" id="PF07963">
    <property type="entry name" value="N_methyl"/>
    <property type="match status" value="1"/>
</dbReference>
<dbReference type="InterPro" id="IPR012902">
    <property type="entry name" value="N_methyl_site"/>
</dbReference>
<dbReference type="PROSITE" id="PS00409">
    <property type="entry name" value="PROKAR_NTER_METHYL"/>
    <property type="match status" value="1"/>
</dbReference>
<keyword evidence="3" id="KW-1185">Reference proteome</keyword>
<dbReference type="eggNOG" id="COG4968">
    <property type="taxonomic scope" value="Bacteria"/>
</dbReference>
<keyword evidence="1" id="KW-1133">Transmembrane helix</keyword>
<reference evidence="2 3" key="1">
    <citation type="submission" date="2017-01" db="EMBL/GenBank/DDBJ databases">
        <authorList>
            <person name="Mah S.A."/>
            <person name="Swanson W.J."/>
            <person name="Moy G.W."/>
            <person name="Vacquier V.D."/>
        </authorList>
    </citation>
    <scope>NUCLEOTIDE SEQUENCE [LARGE SCALE GENOMIC DNA]</scope>
    <source>
        <strain evidence="2 3">DSM 22694</strain>
    </source>
</reference>
<dbReference type="Gene3D" id="3.30.700.10">
    <property type="entry name" value="Glycoprotein, Type 4 Pilin"/>
    <property type="match status" value="1"/>
</dbReference>
<dbReference type="NCBIfam" id="TIGR02532">
    <property type="entry name" value="IV_pilin_GFxxxE"/>
    <property type="match status" value="1"/>
</dbReference>
<dbReference type="RefSeq" id="WP_051391894.1">
    <property type="nucleotide sequence ID" value="NZ_CP019239.1"/>
</dbReference>
<dbReference type="AlphaFoldDB" id="A0A1P8K5L2"/>
<keyword evidence="1" id="KW-0472">Membrane</keyword>
<dbReference type="KEGG" id="rsb:RS694_01120"/>
<protein>
    <submittedName>
        <fullName evidence="2">Prepilin-type N-terminal cleavage/methylation domain-containing protein</fullName>
    </submittedName>
</protein>
<evidence type="ECO:0000313" key="2">
    <source>
        <dbReference type="EMBL" id="APW41279.1"/>
    </source>
</evidence>
<dbReference type="EMBL" id="CP019239">
    <property type="protein sequence ID" value="APW41279.1"/>
    <property type="molecule type" value="Genomic_DNA"/>
</dbReference>
<dbReference type="InterPro" id="IPR045584">
    <property type="entry name" value="Pilin-like"/>
</dbReference>
<name>A0A1P8K5L2_9BURK</name>
<feature type="transmembrane region" description="Helical" evidence="1">
    <location>
        <begin position="12"/>
        <end position="34"/>
    </location>
</feature>
<evidence type="ECO:0000256" key="1">
    <source>
        <dbReference type="SAM" id="Phobius"/>
    </source>
</evidence>
<sequence>MSSSTTRQHGFTLIELIMVIVIIGAIGGMVAVFMKGPIDAYLVSGRRAALTDVADTVVRRMARDLHRALPNSIRTSTSATPTNCLQFIPTKTGGRYRATGAGSLDFAAGSATFNMLGSNAALPSDQSIVPGDVIVVYNLGFAPADAYTGGNIGTVGGAAPLAESAAPIETTIPLTATVTFPLESGGRRFHVVPGAERIVSYECIGTNLQRATSNAFVAAASCPLDAPTTVSVIASNVNCAAASTWFNYAGSDLQRNALVSMGLTIRDSSGTESITLQHEVHVSNTP</sequence>
<accession>A0A1P8K5L2</accession>
<dbReference type="Proteomes" id="UP000186110">
    <property type="component" value="Chromosome"/>
</dbReference>
<dbReference type="SUPFAM" id="SSF54523">
    <property type="entry name" value="Pili subunits"/>
    <property type="match status" value="1"/>
</dbReference>
<gene>
    <name evidence="2" type="ORF">RS694_01120</name>
</gene>
<dbReference type="STRING" id="1484693.RS694_01120"/>
<organism evidence="2 3">
    <name type="scientific">Rhodoferax saidenbachensis</name>
    <dbReference type="NCBI Taxonomy" id="1484693"/>
    <lineage>
        <taxon>Bacteria</taxon>
        <taxon>Pseudomonadati</taxon>
        <taxon>Pseudomonadota</taxon>
        <taxon>Betaproteobacteria</taxon>
        <taxon>Burkholderiales</taxon>
        <taxon>Comamonadaceae</taxon>
        <taxon>Rhodoferax</taxon>
    </lineage>
</organism>
<keyword evidence="1" id="KW-0812">Transmembrane</keyword>